<keyword evidence="2" id="KW-0479">Metal-binding</keyword>
<evidence type="ECO:0000259" key="5">
    <source>
        <dbReference type="PROSITE" id="PS51296"/>
    </source>
</evidence>
<evidence type="ECO:0000256" key="1">
    <source>
        <dbReference type="ARBA" id="ARBA00022714"/>
    </source>
</evidence>
<keyword evidence="3" id="KW-0408">Iron</keyword>
<organism evidence="6 7">
    <name type="scientific">Roseibium marinum</name>
    <dbReference type="NCBI Taxonomy" id="281252"/>
    <lineage>
        <taxon>Bacteria</taxon>
        <taxon>Pseudomonadati</taxon>
        <taxon>Pseudomonadota</taxon>
        <taxon>Alphaproteobacteria</taxon>
        <taxon>Hyphomicrobiales</taxon>
        <taxon>Stappiaceae</taxon>
        <taxon>Roseibium</taxon>
    </lineage>
</organism>
<keyword evidence="7" id="KW-1185">Reference proteome</keyword>
<keyword evidence="1" id="KW-0001">2Fe-2S</keyword>
<dbReference type="GO" id="GO:0051537">
    <property type="term" value="F:2 iron, 2 sulfur cluster binding"/>
    <property type="evidence" value="ECO:0007669"/>
    <property type="project" value="UniProtKB-KW"/>
</dbReference>
<dbReference type="PANTHER" id="PTHR40261">
    <property type="match status" value="1"/>
</dbReference>
<reference evidence="6 7" key="1">
    <citation type="submission" date="2018-01" db="EMBL/GenBank/DDBJ databases">
        <title>Genomic Encyclopedia of Archaeal and Bacterial Type Strains, Phase II (KMG-II): from individual species to whole genera.</title>
        <authorList>
            <person name="Goeker M."/>
        </authorList>
    </citation>
    <scope>NUCLEOTIDE SEQUENCE [LARGE SCALE GENOMIC DNA]</scope>
    <source>
        <strain evidence="6 7">DSM 17023</strain>
    </source>
</reference>
<name>A0A2S3V1M2_9HYPH</name>
<feature type="domain" description="Rieske" evidence="5">
    <location>
        <begin position="43"/>
        <end position="122"/>
    </location>
</feature>
<dbReference type="Proteomes" id="UP000236959">
    <property type="component" value="Unassembled WGS sequence"/>
</dbReference>
<dbReference type="CDD" id="cd03467">
    <property type="entry name" value="Rieske"/>
    <property type="match status" value="1"/>
</dbReference>
<gene>
    <name evidence="6" type="ORF">CLV41_101297</name>
</gene>
<evidence type="ECO:0000256" key="2">
    <source>
        <dbReference type="ARBA" id="ARBA00022723"/>
    </source>
</evidence>
<dbReference type="InterPro" id="IPR036922">
    <property type="entry name" value="Rieske_2Fe-2S_sf"/>
</dbReference>
<keyword evidence="4" id="KW-0411">Iron-sulfur</keyword>
<dbReference type="EMBL" id="PPCN01000001">
    <property type="protein sequence ID" value="POF33848.1"/>
    <property type="molecule type" value="Genomic_DNA"/>
</dbReference>
<dbReference type="PANTHER" id="PTHR40261:SF1">
    <property type="entry name" value="RIESKE DOMAIN-CONTAINING PROTEIN"/>
    <property type="match status" value="1"/>
</dbReference>
<evidence type="ECO:0000313" key="6">
    <source>
        <dbReference type="EMBL" id="POF33848.1"/>
    </source>
</evidence>
<evidence type="ECO:0000256" key="4">
    <source>
        <dbReference type="ARBA" id="ARBA00023014"/>
    </source>
</evidence>
<dbReference type="SUPFAM" id="SSF50022">
    <property type="entry name" value="ISP domain"/>
    <property type="match status" value="1"/>
</dbReference>
<dbReference type="PROSITE" id="PS51296">
    <property type="entry name" value="RIESKE"/>
    <property type="match status" value="1"/>
</dbReference>
<proteinExistence type="predicted"/>
<dbReference type="Pfam" id="PF00355">
    <property type="entry name" value="Rieske"/>
    <property type="match status" value="1"/>
</dbReference>
<accession>A0A2S3V1M2</accession>
<dbReference type="AlphaFoldDB" id="A0A2S3V1M2"/>
<protein>
    <submittedName>
        <fullName evidence="6">Nitrite reductase/ring-hydroxylating ferredoxin subunit</fullName>
    </submittedName>
</protein>
<sequence>MMETQTHEETPYVVCGLNDIPSKRAYGFCLIRLDEHGTEQPWPIVIIRWGLQAFGYVNRCPHDGVNLDWEQDQFLDAYGTRLMCGKHGALFDIGTGDCIDGPCKGEGLQPIDVRVIEGDICVLGVELAGYGEDGEEAGADDTE</sequence>
<dbReference type="GO" id="GO:0046872">
    <property type="term" value="F:metal ion binding"/>
    <property type="evidence" value="ECO:0007669"/>
    <property type="project" value="UniProtKB-KW"/>
</dbReference>
<dbReference type="RefSeq" id="WP_235867034.1">
    <property type="nucleotide sequence ID" value="NZ_PPCN01000001.1"/>
</dbReference>
<evidence type="ECO:0000256" key="3">
    <source>
        <dbReference type="ARBA" id="ARBA00023004"/>
    </source>
</evidence>
<dbReference type="Gene3D" id="2.102.10.10">
    <property type="entry name" value="Rieske [2Fe-2S] iron-sulphur domain"/>
    <property type="match status" value="1"/>
</dbReference>
<comment type="caution">
    <text evidence="6">The sequence shown here is derived from an EMBL/GenBank/DDBJ whole genome shotgun (WGS) entry which is preliminary data.</text>
</comment>
<evidence type="ECO:0000313" key="7">
    <source>
        <dbReference type="Proteomes" id="UP000236959"/>
    </source>
</evidence>
<dbReference type="InterPro" id="IPR017941">
    <property type="entry name" value="Rieske_2Fe-2S"/>
</dbReference>